<proteinExistence type="predicted"/>
<organism evidence="1 2">
    <name type="scientific">Gossypium arboreum</name>
    <name type="common">Tree cotton</name>
    <name type="synonym">Gossypium nanking</name>
    <dbReference type="NCBI Taxonomy" id="29729"/>
    <lineage>
        <taxon>Eukaryota</taxon>
        <taxon>Viridiplantae</taxon>
        <taxon>Streptophyta</taxon>
        <taxon>Embryophyta</taxon>
        <taxon>Tracheophyta</taxon>
        <taxon>Spermatophyta</taxon>
        <taxon>Magnoliopsida</taxon>
        <taxon>eudicotyledons</taxon>
        <taxon>Gunneridae</taxon>
        <taxon>Pentapetalae</taxon>
        <taxon>rosids</taxon>
        <taxon>malvids</taxon>
        <taxon>Malvales</taxon>
        <taxon>Malvaceae</taxon>
        <taxon>Malvoideae</taxon>
        <taxon>Gossypium</taxon>
    </lineage>
</organism>
<accession>A0ABR0PJT2</accession>
<protein>
    <submittedName>
        <fullName evidence="1">Uncharacterized protein</fullName>
    </submittedName>
</protein>
<sequence>MMYSPISLGISEVCFFGTLSLRFGICFTRSYNCPLGTEGRFAVGKMFGFPIIWLSEEVIELIMGIPDTSIALAGGASWACLFRILVWRIWKNYNLFIFQGHPWSLREIVNNSFGWASQSFSIPKDVLSGVLDPLLEEQANGFTIFLNIDGAVRLDTGNASVEGVARDMDGQ</sequence>
<dbReference type="Proteomes" id="UP001358586">
    <property type="component" value="Chromosome 6"/>
</dbReference>
<evidence type="ECO:0000313" key="1">
    <source>
        <dbReference type="EMBL" id="KAK5824689.1"/>
    </source>
</evidence>
<dbReference type="EMBL" id="JARKNE010000006">
    <property type="protein sequence ID" value="KAK5824689.1"/>
    <property type="molecule type" value="Genomic_DNA"/>
</dbReference>
<name>A0ABR0PJT2_GOSAR</name>
<gene>
    <name evidence="1" type="ORF">PVK06_019470</name>
</gene>
<evidence type="ECO:0000313" key="2">
    <source>
        <dbReference type="Proteomes" id="UP001358586"/>
    </source>
</evidence>
<keyword evidence="2" id="KW-1185">Reference proteome</keyword>
<reference evidence="1 2" key="1">
    <citation type="submission" date="2023-03" db="EMBL/GenBank/DDBJ databases">
        <title>WGS of Gossypium arboreum.</title>
        <authorList>
            <person name="Yu D."/>
        </authorList>
    </citation>
    <scope>NUCLEOTIDE SEQUENCE [LARGE SCALE GENOMIC DNA]</scope>
    <source>
        <tissue evidence="1">Leaf</tissue>
    </source>
</reference>
<comment type="caution">
    <text evidence="1">The sequence shown here is derived from an EMBL/GenBank/DDBJ whole genome shotgun (WGS) entry which is preliminary data.</text>
</comment>